<evidence type="ECO:0000256" key="1">
    <source>
        <dbReference type="SAM" id="MobiDB-lite"/>
    </source>
</evidence>
<dbReference type="EMBL" id="CAJNNW010017870">
    <property type="protein sequence ID" value="CAE8661798.1"/>
    <property type="molecule type" value="Genomic_DNA"/>
</dbReference>
<sequence>ASPWGADRGRRNSATDDRNRESSRARESSRPPDDGRGRKGSLGLSGSSVPRWLGGGLSSSGSLDVSPTGLRVSPTGLGPGGPPAPGGRGAPEQKPFTGG</sequence>
<feature type="region of interest" description="Disordered" evidence="1">
    <location>
        <begin position="1"/>
        <end position="99"/>
    </location>
</feature>
<protein>
    <submittedName>
        <fullName evidence="2">Uncharacterized protein</fullName>
    </submittedName>
</protein>
<feature type="non-terminal residue" evidence="2">
    <location>
        <position position="99"/>
    </location>
</feature>
<reference evidence="2" key="1">
    <citation type="submission" date="2021-02" db="EMBL/GenBank/DDBJ databases">
        <authorList>
            <person name="Dougan E. K."/>
            <person name="Rhodes N."/>
            <person name="Thang M."/>
            <person name="Chan C."/>
        </authorList>
    </citation>
    <scope>NUCLEOTIDE SEQUENCE</scope>
</reference>
<dbReference type="Proteomes" id="UP000626109">
    <property type="component" value="Unassembled WGS sequence"/>
</dbReference>
<dbReference type="AlphaFoldDB" id="A0A813J3V2"/>
<gene>
    <name evidence="2" type="ORF">PGLA2088_LOCUS14658</name>
</gene>
<feature type="compositionally biased region" description="Basic and acidic residues" evidence="1">
    <location>
        <begin position="7"/>
        <end position="37"/>
    </location>
</feature>
<accession>A0A813J3V2</accession>
<evidence type="ECO:0000313" key="2">
    <source>
        <dbReference type="EMBL" id="CAE8661798.1"/>
    </source>
</evidence>
<organism evidence="2 3">
    <name type="scientific">Polarella glacialis</name>
    <name type="common">Dinoflagellate</name>
    <dbReference type="NCBI Taxonomy" id="89957"/>
    <lineage>
        <taxon>Eukaryota</taxon>
        <taxon>Sar</taxon>
        <taxon>Alveolata</taxon>
        <taxon>Dinophyceae</taxon>
        <taxon>Suessiales</taxon>
        <taxon>Suessiaceae</taxon>
        <taxon>Polarella</taxon>
    </lineage>
</organism>
<feature type="non-terminal residue" evidence="2">
    <location>
        <position position="1"/>
    </location>
</feature>
<comment type="caution">
    <text evidence="2">The sequence shown here is derived from an EMBL/GenBank/DDBJ whole genome shotgun (WGS) entry which is preliminary data.</text>
</comment>
<name>A0A813J3V2_POLGL</name>
<proteinExistence type="predicted"/>
<evidence type="ECO:0000313" key="3">
    <source>
        <dbReference type="Proteomes" id="UP000626109"/>
    </source>
</evidence>